<sequence length="494" mass="57413">MHYFITSQENPTPSAIEIAQMQRVHLFKSFDEEAKIIEVEYNLWHDDAQRSLKSSKYVINMFQYYQKLDLKTEVSNDDELIERILHSSNYEVKDKVAYRDGKRRLQIVLRENRLYSANYYDRWGFLDRVDFYDDGCVAYSEFYEDKSRLVMRQYYDNAGKAKIMMHYRGSDDNQPVLTLIQLNESNNWRDFDTLAEFRAYFLDEICQNDTHAVLYADRSDYTLDAFRLMHEKCPRYMIFHSALTTDGQVNGEVFDIYQRIGAMLKNGSLTGLISSTDAEADDAANLFDTDHSYAIPVTFTKNNIVQVPFSERKPYSLIAVARLDAVKRLDQIINAVVKLHDKFSELTLSFYGYGDAQTEPKLRNLVKQLGAASYILFSGYKQDLTEVYNHAWLEVLTSKYEGFAMALLEAQEHGCPAVSYDINYGPSEIISNGYNVRLIQSGNEVELIEMLDFLLGNPEVIEEYSKNAYESKWKYSFDNVANAWHSFLKSEKIL</sequence>
<dbReference type="PATRIC" id="fig|525365.8.peg.1413"/>
<proteinExistence type="predicted"/>
<evidence type="ECO:0000259" key="3">
    <source>
        <dbReference type="Pfam" id="PF00534"/>
    </source>
</evidence>
<evidence type="ECO:0000313" key="5">
    <source>
        <dbReference type="Proteomes" id="UP000005583"/>
    </source>
</evidence>
<dbReference type="PANTHER" id="PTHR12526:SF629">
    <property type="entry name" value="TEICHURONIC ACID BIOSYNTHESIS GLYCOSYLTRANSFERASE TUAH-RELATED"/>
    <property type="match status" value="1"/>
</dbReference>
<keyword evidence="2 4" id="KW-0808">Transferase</keyword>
<accession>C2EMS5</accession>
<dbReference type="CAZy" id="GT4">
    <property type="family name" value="Glycosyltransferase Family 4"/>
</dbReference>
<keyword evidence="5" id="KW-1185">Reference proteome</keyword>
<dbReference type="Gene3D" id="3.40.50.2000">
    <property type="entry name" value="Glycogen Phosphorylase B"/>
    <property type="match status" value="3"/>
</dbReference>
<dbReference type="InterPro" id="IPR001296">
    <property type="entry name" value="Glyco_trans_1"/>
</dbReference>
<organism evidence="4 5">
    <name type="scientific">Lactobacillus ultunensis DSM 16047</name>
    <dbReference type="NCBI Taxonomy" id="525365"/>
    <lineage>
        <taxon>Bacteria</taxon>
        <taxon>Bacillati</taxon>
        <taxon>Bacillota</taxon>
        <taxon>Bacilli</taxon>
        <taxon>Lactobacillales</taxon>
        <taxon>Lactobacillaceae</taxon>
        <taxon>Lactobacillus</taxon>
    </lineage>
</organism>
<dbReference type="Pfam" id="PF00534">
    <property type="entry name" value="Glycos_transf_1"/>
    <property type="match status" value="1"/>
</dbReference>
<dbReference type="PANTHER" id="PTHR12526">
    <property type="entry name" value="GLYCOSYLTRANSFERASE"/>
    <property type="match status" value="1"/>
</dbReference>
<reference evidence="4 5" key="1">
    <citation type="submission" date="2009-01" db="EMBL/GenBank/DDBJ databases">
        <authorList>
            <person name="Qin X."/>
            <person name="Bachman B."/>
            <person name="Battles P."/>
            <person name="Bell A."/>
            <person name="Bess C."/>
            <person name="Bickham C."/>
            <person name="Chaboub L."/>
            <person name="Chen D."/>
            <person name="Coyle M."/>
            <person name="Deiros D.R."/>
            <person name="Dinh H."/>
            <person name="Forbes L."/>
            <person name="Fowler G."/>
            <person name="Francisco L."/>
            <person name="Fu Q."/>
            <person name="Gubbala S."/>
            <person name="Hale W."/>
            <person name="Han Y."/>
            <person name="Hemphill L."/>
            <person name="Highlander S.K."/>
            <person name="Hirani K."/>
            <person name="Hogues M."/>
            <person name="Jackson L."/>
            <person name="Jakkamsetti A."/>
            <person name="Javaid M."/>
            <person name="Jiang H."/>
            <person name="Korchina V."/>
            <person name="Kovar C."/>
            <person name="Lara F."/>
            <person name="Lee S."/>
            <person name="Mata R."/>
            <person name="Mathew T."/>
            <person name="Moen C."/>
            <person name="Morales K."/>
            <person name="Munidasa M."/>
            <person name="Nazareth L."/>
            <person name="Ngo R."/>
            <person name="Nguyen L."/>
            <person name="Okwuonu G."/>
            <person name="Ongeri F."/>
            <person name="Patil S."/>
            <person name="Petrosino J."/>
            <person name="Pham C."/>
            <person name="Pham P."/>
            <person name="Pu L.-L."/>
            <person name="Puazo M."/>
            <person name="Raj R."/>
            <person name="Reid J."/>
            <person name="Rouhana J."/>
            <person name="Saada N."/>
            <person name="Shang Y."/>
            <person name="Simmons D."/>
            <person name="Thornton R."/>
            <person name="Warren J."/>
            <person name="Weissenberger G."/>
            <person name="Zhang J."/>
            <person name="Zhang L."/>
            <person name="Zhou C."/>
            <person name="Zhu D."/>
            <person name="Muzny D."/>
            <person name="Worley K."/>
            <person name="Gibbs R."/>
        </authorList>
    </citation>
    <scope>NUCLEOTIDE SEQUENCE [LARGE SCALE GENOMIC DNA]</scope>
    <source>
        <strain evidence="4 5">DSM 16047</strain>
    </source>
</reference>
<dbReference type="STRING" id="525365.HMPREF0548_0971"/>
<feature type="domain" description="Glycosyl transferase family 1" evidence="3">
    <location>
        <begin position="306"/>
        <end position="470"/>
    </location>
</feature>
<name>C2EMS5_9LACO</name>
<dbReference type="eggNOG" id="COG0438">
    <property type="taxonomic scope" value="Bacteria"/>
</dbReference>
<dbReference type="EMBL" id="ACGU01000044">
    <property type="protein sequence ID" value="EEJ72148.1"/>
    <property type="molecule type" value="Genomic_DNA"/>
</dbReference>
<comment type="caution">
    <text evidence="4">The sequence shown here is derived from an EMBL/GenBank/DDBJ whole genome shotgun (WGS) entry which is preliminary data.</text>
</comment>
<evidence type="ECO:0000256" key="1">
    <source>
        <dbReference type="ARBA" id="ARBA00022676"/>
    </source>
</evidence>
<dbReference type="GO" id="GO:0016757">
    <property type="term" value="F:glycosyltransferase activity"/>
    <property type="evidence" value="ECO:0007669"/>
    <property type="project" value="UniProtKB-KW"/>
</dbReference>
<gene>
    <name evidence="4" type="ORF">HMPREF0548_0971</name>
</gene>
<keyword evidence="1 4" id="KW-0328">Glycosyltransferase</keyword>
<protein>
    <submittedName>
        <fullName evidence="4">Glycosyltransferase, group 1 family protein</fullName>
        <ecNumber evidence="4">2.4.-.-</ecNumber>
    </submittedName>
</protein>
<dbReference type="HOGENOM" id="CLU_009583_21_0_9"/>
<dbReference type="AlphaFoldDB" id="C2EMS5"/>
<dbReference type="SUPFAM" id="SSF53756">
    <property type="entry name" value="UDP-Glycosyltransferase/glycogen phosphorylase"/>
    <property type="match status" value="1"/>
</dbReference>
<evidence type="ECO:0000313" key="4">
    <source>
        <dbReference type="EMBL" id="EEJ72148.1"/>
    </source>
</evidence>
<dbReference type="RefSeq" id="WP_007125499.1">
    <property type="nucleotide sequence ID" value="NZ_AZFO01000039.1"/>
</dbReference>
<dbReference type="EC" id="2.4.-.-" evidence="4"/>
<evidence type="ECO:0000256" key="2">
    <source>
        <dbReference type="ARBA" id="ARBA00022679"/>
    </source>
</evidence>
<dbReference type="Proteomes" id="UP000005583">
    <property type="component" value="Unassembled WGS sequence"/>
</dbReference>